<comment type="caution">
    <text evidence="3">The sequence shown here is derived from an EMBL/GenBank/DDBJ whole genome shotgun (WGS) entry which is preliminary data.</text>
</comment>
<dbReference type="AlphaFoldDB" id="A0AAW1L8I3"/>
<keyword evidence="1" id="KW-0175">Coiled coil</keyword>
<evidence type="ECO:0000313" key="4">
    <source>
        <dbReference type="Proteomes" id="UP001458880"/>
    </source>
</evidence>
<keyword evidence="4" id="KW-1185">Reference proteome</keyword>
<dbReference type="Proteomes" id="UP001458880">
    <property type="component" value="Unassembled WGS sequence"/>
</dbReference>
<feature type="region of interest" description="Disordered" evidence="2">
    <location>
        <begin position="93"/>
        <end position="145"/>
    </location>
</feature>
<proteinExistence type="predicted"/>
<name>A0AAW1L8I3_POPJA</name>
<sequence length="379" mass="43299">MEAIFQRESPVTRRYTSRGNLPKMKRGSAALTSVAVNWGYLKKILLRNEMNFKIKLILHFVSGKFKDIRANPSTMWQDDDLLTSPTFKLIGETANTPLKAPQRRNSLPSPKELADLGGLETKSVSTEKHPSKRKRQESPSDVQSEIDDKRTVIEKFLGREQLKQTPLLDQCRWRNQRDTYKGEATEAGINEELRKGTEKLVKTIRELVQITEASAKTKVEIKNLVKKLKRQADDVDKELQETAKQVKLKPEQLKQEMKSVAVQTVPSDMENAYVERRIETVNKIKAVLEENGDFDSLASVLDEKWPKEIYKSTELQATTKAATTGYQGDHAILMDPTNMHGNKMVEKLMLKYNGLAELIRRNEGEVDFLIQTARTKTRN</sequence>
<accession>A0AAW1L8I3</accession>
<protein>
    <submittedName>
        <fullName evidence="3">Uncharacterized protein</fullName>
    </submittedName>
</protein>
<dbReference type="EMBL" id="JASPKY010000155">
    <property type="protein sequence ID" value="KAK9729962.1"/>
    <property type="molecule type" value="Genomic_DNA"/>
</dbReference>
<feature type="coiled-coil region" evidence="1">
    <location>
        <begin position="218"/>
        <end position="245"/>
    </location>
</feature>
<evidence type="ECO:0000313" key="3">
    <source>
        <dbReference type="EMBL" id="KAK9729962.1"/>
    </source>
</evidence>
<reference evidence="3 4" key="1">
    <citation type="journal article" date="2024" name="BMC Genomics">
        <title>De novo assembly and annotation of Popillia japonica's genome with initial clues to its potential as an invasive pest.</title>
        <authorList>
            <person name="Cucini C."/>
            <person name="Boschi S."/>
            <person name="Funari R."/>
            <person name="Cardaioli E."/>
            <person name="Iannotti N."/>
            <person name="Marturano G."/>
            <person name="Paoli F."/>
            <person name="Bruttini M."/>
            <person name="Carapelli A."/>
            <person name="Frati F."/>
            <person name="Nardi F."/>
        </authorList>
    </citation>
    <scope>NUCLEOTIDE SEQUENCE [LARGE SCALE GENOMIC DNA]</scope>
    <source>
        <strain evidence="3">DMR45628</strain>
    </source>
</reference>
<evidence type="ECO:0000256" key="1">
    <source>
        <dbReference type="SAM" id="Coils"/>
    </source>
</evidence>
<gene>
    <name evidence="3" type="ORF">QE152_g15592</name>
</gene>
<evidence type="ECO:0000256" key="2">
    <source>
        <dbReference type="SAM" id="MobiDB-lite"/>
    </source>
</evidence>
<organism evidence="3 4">
    <name type="scientific">Popillia japonica</name>
    <name type="common">Japanese beetle</name>
    <dbReference type="NCBI Taxonomy" id="7064"/>
    <lineage>
        <taxon>Eukaryota</taxon>
        <taxon>Metazoa</taxon>
        <taxon>Ecdysozoa</taxon>
        <taxon>Arthropoda</taxon>
        <taxon>Hexapoda</taxon>
        <taxon>Insecta</taxon>
        <taxon>Pterygota</taxon>
        <taxon>Neoptera</taxon>
        <taxon>Endopterygota</taxon>
        <taxon>Coleoptera</taxon>
        <taxon>Polyphaga</taxon>
        <taxon>Scarabaeiformia</taxon>
        <taxon>Scarabaeidae</taxon>
        <taxon>Rutelinae</taxon>
        <taxon>Popillia</taxon>
    </lineage>
</organism>